<feature type="domain" description="UvrD-like helicase C-terminal" evidence="13">
    <location>
        <begin position="291"/>
        <end position="525"/>
    </location>
</feature>
<dbReference type="Gene3D" id="1.10.10.160">
    <property type="match status" value="1"/>
</dbReference>
<evidence type="ECO:0000259" key="12">
    <source>
        <dbReference type="PROSITE" id="PS51198"/>
    </source>
</evidence>
<comment type="catalytic activity">
    <reaction evidence="10">
        <text>ATP + H2O = ADP + phosphate + H(+)</text>
        <dbReference type="Rhea" id="RHEA:13065"/>
        <dbReference type="ChEBI" id="CHEBI:15377"/>
        <dbReference type="ChEBI" id="CHEBI:15378"/>
        <dbReference type="ChEBI" id="CHEBI:30616"/>
        <dbReference type="ChEBI" id="CHEBI:43474"/>
        <dbReference type="ChEBI" id="CHEBI:456216"/>
        <dbReference type="EC" id="5.6.2.4"/>
    </reaction>
</comment>
<protein>
    <recommendedName>
        <fullName evidence="9">DNA 3'-5' helicase</fullName>
        <ecNumber evidence="9">5.6.2.4</ecNumber>
    </recommendedName>
</protein>
<keyword evidence="2" id="KW-0547">Nucleotide-binding</keyword>
<dbReference type="GO" id="GO:0016787">
    <property type="term" value="F:hydrolase activity"/>
    <property type="evidence" value="ECO:0007669"/>
    <property type="project" value="UniProtKB-KW"/>
</dbReference>
<dbReference type="SUPFAM" id="SSF52540">
    <property type="entry name" value="P-loop containing nucleoside triphosphate hydrolases"/>
    <property type="match status" value="1"/>
</dbReference>
<dbReference type="Pfam" id="PF00580">
    <property type="entry name" value="UvrD-helicase"/>
    <property type="match status" value="1"/>
</dbReference>
<keyword evidence="7" id="KW-0413">Isomerase</keyword>
<dbReference type="GO" id="GO:0005829">
    <property type="term" value="C:cytosol"/>
    <property type="evidence" value="ECO:0007669"/>
    <property type="project" value="TreeGrafter"/>
</dbReference>
<keyword evidence="5" id="KW-0067">ATP-binding</keyword>
<evidence type="ECO:0000256" key="7">
    <source>
        <dbReference type="ARBA" id="ARBA00023235"/>
    </source>
</evidence>
<feature type="domain" description="UvrD-like helicase ATP-binding" evidence="12">
    <location>
        <begin position="15"/>
        <end position="291"/>
    </location>
</feature>
<gene>
    <name evidence="14" type="ORF">UFOPK1421_01514</name>
    <name evidence="15" type="ORF">UFOPK4422_01040</name>
</gene>
<organism evidence="14">
    <name type="scientific">freshwater metagenome</name>
    <dbReference type="NCBI Taxonomy" id="449393"/>
    <lineage>
        <taxon>unclassified sequences</taxon>
        <taxon>metagenomes</taxon>
        <taxon>ecological metagenomes</taxon>
    </lineage>
</organism>
<dbReference type="InterPro" id="IPR014017">
    <property type="entry name" value="DNA_helicase_UvrD-like_C"/>
</dbReference>
<dbReference type="PROSITE" id="PS50967">
    <property type="entry name" value="HRDC"/>
    <property type="match status" value="1"/>
</dbReference>
<evidence type="ECO:0000313" key="14">
    <source>
        <dbReference type="EMBL" id="CAB4554645.1"/>
    </source>
</evidence>
<dbReference type="GO" id="GO:0005524">
    <property type="term" value="F:ATP binding"/>
    <property type="evidence" value="ECO:0007669"/>
    <property type="project" value="UniProtKB-KW"/>
</dbReference>
<sequence>MKVVFDASTTDDLLRGLDPTQRAAVASDAPLLAIIAGAGSGKTRVLTHRVAHRCLTGTADASHVAVLTFTRQAANELRRRLRSLGIRDGIIAGTFHSVALGLLRQRWDEQRRSHPVIVADRRRLIGEVLGPKHSASTADYVSDIDWARARNITPERYASAVAEVGRSSSAPVAEVVKVMAAVQTLKTKRGVIDLDDLLSLTIEAMQTDTSFANIVRWKIRHLFVDEAQDLNPLQIAVLDEWRSGRDDLTLVGDPSQSIYGFNGADPSVLSILETRFPGIEVIRLTANYRCTPQVVSAGLTALSHLNEESPKLFSTRSDGAAVKICSFADEKDEASGIARLIESWRHPMMRWSDVAILARTNAQLPALREALLAVDIPARILGTVATDPIQRAIREVGDLPSSTRISVWSRDMRSPRVDADNEHDDVEDVIARRRVADAVDEFLKEGGGDGRTFLAWVRTNRPFEDDRQQNAVELLTFHGSKGREWDNVVLAGCEQGFMPHSSAKSGAEQNEEVRLAYVAITRAADQLVLTHAQSRRGRKRTRSPFIEGLILATPPASMSADYIRDQEIRRESRVQVDPVYESLCAWRTQAGRTASIKPQILCTDEVLRRIASVLPTTIEELIEIPGVGKSFALKVGSRILDAIQDGLNQPGV</sequence>
<dbReference type="GO" id="GO:0033202">
    <property type="term" value="C:DNA helicase complex"/>
    <property type="evidence" value="ECO:0007669"/>
    <property type="project" value="TreeGrafter"/>
</dbReference>
<dbReference type="PROSITE" id="PS51198">
    <property type="entry name" value="UVRD_HELICASE_ATP_BIND"/>
    <property type="match status" value="1"/>
</dbReference>
<evidence type="ECO:0000256" key="10">
    <source>
        <dbReference type="ARBA" id="ARBA00048988"/>
    </source>
</evidence>
<dbReference type="Gene3D" id="1.10.150.80">
    <property type="entry name" value="HRDC domain"/>
    <property type="match status" value="1"/>
</dbReference>
<dbReference type="EMBL" id="CAEZSL010000226">
    <property type="protein sequence ID" value="CAB4554645.1"/>
    <property type="molecule type" value="Genomic_DNA"/>
</dbReference>
<evidence type="ECO:0000256" key="8">
    <source>
        <dbReference type="ARBA" id="ARBA00034617"/>
    </source>
</evidence>
<dbReference type="AlphaFoldDB" id="A0A6J6CTZ0"/>
<dbReference type="GO" id="GO:0043138">
    <property type="term" value="F:3'-5' DNA helicase activity"/>
    <property type="evidence" value="ECO:0007669"/>
    <property type="project" value="UniProtKB-EC"/>
</dbReference>
<accession>A0A6J6CTZ0</accession>
<dbReference type="SUPFAM" id="SSF47819">
    <property type="entry name" value="HRDC-like"/>
    <property type="match status" value="1"/>
</dbReference>
<evidence type="ECO:0000256" key="1">
    <source>
        <dbReference type="ARBA" id="ARBA00009922"/>
    </source>
</evidence>
<dbReference type="Gene3D" id="3.40.50.300">
    <property type="entry name" value="P-loop containing nucleotide triphosphate hydrolases"/>
    <property type="match status" value="3"/>
</dbReference>
<proteinExistence type="inferred from homology"/>
<dbReference type="InterPro" id="IPR027417">
    <property type="entry name" value="P-loop_NTPase"/>
</dbReference>
<dbReference type="GO" id="GO:0000725">
    <property type="term" value="P:recombinational repair"/>
    <property type="evidence" value="ECO:0007669"/>
    <property type="project" value="TreeGrafter"/>
</dbReference>
<dbReference type="InterPro" id="IPR000212">
    <property type="entry name" value="DNA_helicase_UvrD/REP"/>
</dbReference>
<evidence type="ECO:0000256" key="6">
    <source>
        <dbReference type="ARBA" id="ARBA00023125"/>
    </source>
</evidence>
<keyword evidence="3" id="KW-0378">Hydrolase</keyword>
<evidence type="ECO:0000259" key="13">
    <source>
        <dbReference type="PROSITE" id="PS51217"/>
    </source>
</evidence>
<keyword evidence="4" id="KW-0347">Helicase</keyword>
<dbReference type="InterPro" id="IPR014016">
    <property type="entry name" value="UvrD-like_ATP-bd"/>
</dbReference>
<dbReference type="EMBL" id="CAFBRX010000103">
    <property type="protein sequence ID" value="CAB5126460.1"/>
    <property type="molecule type" value="Genomic_DNA"/>
</dbReference>
<dbReference type="PANTHER" id="PTHR11070:SF2">
    <property type="entry name" value="ATP-DEPENDENT DNA HELICASE SRS2"/>
    <property type="match status" value="1"/>
</dbReference>
<evidence type="ECO:0000313" key="15">
    <source>
        <dbReference type="EMBL" id="CAB5126460.1"/>
    </source>
</evidence>
<evidence type="ECO:0000256" key="5">
    <source>
        <dbReference type="ARBA" id="ARBA00022840"/>
    </source>
</evidence>
<dbReference type="PANTHER" id="PTHR11070">
    <property type="entry name" value="UVRD / RECB / PCRA DNA HELICASE FAMILY MEMBER"/>
    <property type="match status" value="1"/>
</dbReference>
<comment type="similarity">
    <text evidence="1">Belongs to the helicase family. UvrD subfamily.</text>
</comment>
<dbReference type="Pfam" id="PF13361">
    <property type="entry name" value="UvrD_C"/>
    <property type="match status" value="2"/>
</dbReference>
<dbReference type="InterPro" id="IPR013986">
    <property type="entry name" value="DExx_box_DNA_helicase_dom_sf"/>
</dbReference>
<evidence type="ECO:0000256" key="9">
    <source>
        <dbReference type="ARBA" id="ARBA00034808"/>
    </source>
</evidence>
<dbReference type="InterPro" id="IPR044876">
    <property type="entry name" value="HRDC_dom_sf"/>
</dbReference>
<dbReference type="Pfam" id="PF00570">
    <property type="entry name" value="HRDC"/>
    <property type="match status" value="1"/>
</dbReference>
<evidence type="ECO:0000256" key="4">
    <source>
        <dbReference type="ARBA" id="ARBA00022806"/>
    </source>
</evidence>
<dbReference type="GO" id="GO:0003677">
    <property type="term" value="F:DNA binding"/>
    <property type="evidence" value="ECO:0007669"/>
    <property type="project" value="UniProtKB-KW"/>
</dbReference>
<keyword evidence="6" id="KW-0238">DNA-binding</keyword>
<evidence type="ECO:0000259" key="11">
    <source>
        <dbReference type="PROSITE" id="PS50967"/>
    </source>
</evidence>
<name>A0A6J6CTZ0_9ZZZZ</name>
<dbReference type="InterPro" id="IPR010997">
    <property type="entry name" value="HRDC-like_sf"/>
</dbReference>
<dbReference type="InterPro" id="IPR002121">
    <property type="entry name" value="HRDC_dom"/>
</dbReference>
<dbReference type="EC" id="5.6.2.4" evidence="9"/>
<comment type="catalytic activity">
    <reaction evidence="8">
        <text>Couples ATP hydrolysis with the unwinding of duplex DNA by translocating in the 3'-5' direction.</text>
        <dbReference type="EC" id="5.6.2.4"/>
    </reaction>
</comment>
<feature type="domain" description="HRDC" evidence="11">
    <location>
        <begin position="573"/>
        <end position="652"/>
    </location>
</feature>
<dbReference type="CDD" id="cd17932">
    <property type="entry name" value="DEXQc_UvrD"/>
    <property type="match status" value="1"/>
</dbReference>
<dbReference type="PROSITE" id="PS51217">
    <property type="entry name" value="UVRD_HELICASE_CTER"/>
    <property type="match status" value="1"/>
</dbReference>
<reference evidence="14" key="1">
    <citation type="submission" date="2020-05" db="EMBL/GenBank/DDBJ databases">
        <authorList>
            <person name="Chiriac C."/>
            <person name="Salcher M."/>
            <person name="Ghai R."/>
            <person name="Kavagutti S V."/>
        </authorList>
    </citation>
    <scope>NUCLEOTIDE SEQUENCE</scope>
</reference>
<evidence type="ECO:0000256" key="3">
    <source>
        <dbReference type="ARBA" id="ARBA00022801"/>
    </source>
</evidence>
<evidence type="ECO:0000256" key="2">
    <source>
        <dbReference type="ARBA" id="ARBA00022741"/>
    </source>
</evidence>